<dbReference type="InterPro" id="IPR013786">
    <property type="entry name" value="AcylCoA_DH/ox_N"/>
</dbReference>
<keyword evidence="3" id="KW-0285">Flavoprotein</keyword>
<dbReference type="RefSeq" id="WP_179722521.1">
    <property type="nucleotide sequence ID" value="NZ_BAABFH010000001.1"/>
</dbReference>
<evidence type="ECO:0000313" key="8">
    <source>
        <dbReference type="EMBL" id="NYI84896.1"/>
    </source>
</evidence>
<protein>
    <submittedName>
        <fullName evidence="8">Alkylation response protein AidB-like acyl-CoA dehydrogenase</fullName>
    </submittedName>
</protein>
<evidence type="ECO:0000256" key="2">
    <source>
        <dbReference type="ARBA" id="ARBA00009347"/>
    </source>
</evidence>
<proteinExistence type="inferred from homology"/>
<accession>A0A853AM93</accession>
<reference evidence="8 9" key="1">
    <citation type="submission" date="2020-07" db="EMBL/GenBank/DDBJ databases">
        <title>Sequencing the genomes of 1000 actinobacteria strains.</title>
        <authorList>
            <person name="Klenk H.-P."/>
        </authorList>
    </citation>
    <scope>NUCLEOTIDE SEQUENCE [LARGE SCALE GENOMIC DNA]</scope>
    <source>
        <strain evidence="8 9">DSM 44065</strain>
    </source>
</reference>
<evidence type="ECO:0000313" key="9">
    <source>
        <dbReference type="Proteomes" id="UP000587002"/>
    </source>
</evidence>
<dbReference type="SUPFAM" id="SSF47203">
    <property type="entry name" value="Acyl-CoA dehydrogenase C-terminal domain-like"/>
    <property type="match status" value="1"/>
</dbReference>
<dbReference type="Gene3D" id="2.40.110.10">
    <property type="entry name" value="Butyryl-CoA Dehydrogenase, subunit A, domain 2"/>
    <property type="match status" value="1"/>
</dbReference>
<sequence>MQLVLDQEQQELRSAVRGLLAEHAPPQRVRELAEADGHDARLWRRLSAELGVTGLVVPEEHGGAGAGHVERAVVLEELGRALAPVPFLASAVLATDVLLALDDTAAQAELLPAMVSGELVAAVAWDQESVPSATRRDGAWVVDGRARRVVSGDIADVVLVQATTGQGTAWFRVRGEHVARTPLRTLDPTRRLVDLDFAAAPAEPLSTSDPDAVRARVRDLAAVALSAEQLGGMARVLEMTAEYAKVRVQFGRAIGSFQGVKHRLADMCCALEQAEAAVRYAAWAADAAAEELPLAAALVQVLVAPATFQAAADTVQLHGGIGYTWEHDAHLYYKRAKTSELLLGTPDQNRARLADLLQV</sequence>
<keyword evidence="9" id="KW-1185">Reference proteome</keyword>
<dbReference type="InterPro" id="IPR046373">
    <property type="entry name" value="Acyl-CoA_Oxase/DH_mid-dom_sf"/>
</dbReference>
<dbReference type="Gene3D" id="1.10.540.10">
    <property type="entry name" value="Acyl-CoA dehydrogenase/oxidase, N-terminal domain"/>
    <property type="match status" value="1"/>
</dbReference>
<feature type="domain" description="Acyl-CoA dehydrogenase/oxidase N-terminal" evidence="7">
    <location>
        <begin position="7"/>
        <end position="118"/>
    </location>
</feature>
<evidence type="ECO:0000256" key="1">
    <source>
        <dbReference type="ARBA" id="ARBA00001974"/>
    </source>
</evidence>
<dbReference type="PANTHER" id="PTHR43884:SF20">
    <property type="entry name" value="ACYL-COA DEHYDROGENASE FADE28"/>
    <property type="match status" value="1"/>
</dbReference>
<dbReference type="AlphaFoldDB" id="A0A853AM93"/>
<dbReference type="Proteomes" id="UP000587002">
    <property type="component" value="Unassembled WGS sequence"/>
</dbReference>
<dbReference type="PANTHER" id="PTHR43884">
    <property type="entry name" value="ACYL-COA DEHYDROGENASE"/>
    <property type="match status" value="1"/>
</dbReference>
<dbReference type="GO" id="GO:0050660">
    <property type="term" value="F:flavin adenine dinucleotide binding"/>
    <property type="evidence" value="ECO:0007669"/>
    <property type="project" value="InterPro"/>
</dbReference>
<dbReference type="Pfam" id="PF02771">
    <property type="entry name" value="Acyl-CoA_dh_N"/>
    <property type="match status" value="1"/>
</dbReference>
<dbReference type="InterPro" id="IPR009075">
    <property type="entry name" value="AcylCo_DH/oxidase_C"/>
</dbReference>
<keyword evidence="5" id="KW-0560">Oxidoreductase</keyword>
<evidence type="ECO:0000256" key="3">
    <source>
        <dbReference type="ARBA" id="ARBA00022630"/>
    </source>
</evidence>
<comment type="similarity">
    <text evidence="2">Belongs to the acyl-CoA dehydrogenase family.</text>
</comment>
<dbReference type="GO" id="GO:0003995">
    <property type="term" value="F:acyl-CoA dehydrogenase activity"/>
    <property type="evidence" value="ECO:0007669"/>
    <property type="project" value="TreeGrafter"/>
</dbReference>
<gene>
    <name evidence="8" type="ORF">HNR68_003526</name>
</gene>
<dbReference type="InterPro" id="IPR037069">
    <property type="entry name" value="AcylCoA_DH/ox_N_sf"/>
</dbReference>
<dbReference type="InterPro" id="IPR036250">
    <property type="entry name" value="AcylCo_DH-like_C"/>
</dbReference>
<comment type="cofactor">
    <cofactor evidence="1">
        <name>FAD</name>
        <dbReference type="ChEBI" id="CHEBI:57692"/>
    </cofactor>
</comment>
<dbReference type="SUPFAM" id="SSF56645">
    <property type="entry name" value="Acyl-CoA dehydrogenase NM domain-like"/>
    <property type="match status" value="1"/>
</dbReference>
<evidence type="ECO:0000259" key="6">
    <source>
        <dbReference type="Pfam" id="PF00441"/>
    </source>
</evidence>
<evidence type="ECO:0000256" key="4">
    <source>
        <dbReference type="ARBA" id="ARBA00022827"/>
    </source>
</evidence>
<comment type="caution">
    <text evidence="8">The sequence shown here is derived from an EMBL/GenBank/DDBJ whole genome shotgun (WGS) entry which is preliminary data.</text>
</comment>
<dbReference type="Gene3D" id="1.20.140.10">
    <property type="entry name" value="Butyryl-CoA Dehydrogenase, subunit A, domain 3"/>
    <property type="match status" value="1"/>
</dbReference>
<dbReference type="InterPro" id="IPR009100">
    <property type="entry name" value="AcylCoA_DH/oxidase_NM_dom_sf"/>
</dbReference>
<name>A0A853AM93_9PSEU</name>
<keyword evidence="4" id="KW-0274">FAD</keyword>
<organism evidence="8 9">
    <name type="scientific">Saccharopolyspora hordei</name>
    <dbReference type="NCBI Taxonomy" id="1838"/>
    <lineage>
        <taxon>Bacteria</taxon>
        <taxon>Bacillati</taxon>
        <taxon>Actinomycetota</taxon>
        <taxon>Actinomycetes</taxon>
        <taxon>Pseudonocardiales</taxon>
        <taxon>Pseudonocardiaceae</taxon>
        <taxon>Saccharopolyspora</taxon>
    </lineage>
</organism>
<feature type="domain" description="Acyl-CoA dehydrogenase/oxidase C-terminal" evidence="6">
    <location>
        <begin position="223"/>
        <end position="354"/>
    </location>
</feature>
<evidence type="ECO:0000259" key="7">
    <source>
        <dbReference type="Pfam" id="PF02771"/>
    </source>
</evidence>
<evidence type="ECO:0000256" key="5">
    <source>
        <dbReference type="ARBA" id="ARBA00023002"/>
    </source>
</evidence>
<dbReference type="Pfam" id="PF00441">
    <property type="entry name" value="Acyl-CoA_dh_1"/>
    <property type="match status" value="1"/>
</dbReference>
<dbReference type="EMBL" id="JACCFJ010000001">
    <property type="protein sequence ID" value="NYI84896.1"/>
    <property type="molecule type" value="Genomic_DNA"/>
</dbReference>